<dbReference type="AlphaFoldDB" id="A0A2T2NLU0"/>
<name>A0A2T2NLU0_CORCC</name>
<proteinExistence type="predicted"/>
<dbReference type="EMBL" id="KZ678136">
    <property type="protein sequence ID" value="PSN66350.1"/>
    <property type="molecule type" value="Genomic_DNA"/>
</dbReference>
<protein>
    <submittedName>
        <fullName evidence="1">Uncharacterized protein</fullName>
    </submittedName>
</protein>
<sequence length="76" mass="8254">MLLSSLTAEDELINTQAPGQPSLRFGSARAPRCGTDLRCMREREEGGRRGKAEVFFPVCCCCCSMFAAGQPIGRLV</sequence>
<evidence type="ECO:0000313" key="1">
    <source>
        <dbReference type="EMBL" id="PSN66350.1"/>
    </source>
</evidence>
<gene>
    <name evidence="1" type="ORF">BS50DRAFT_412995</name>
</gene>
<accession>A0A2T2NLU0</accession>
<keyword evidence="2" id="KW-1185">Reference proteome</keyword>
<dbReference type="Proteomes" id="UP000240883">
    <property type="component" value="Unassembled WGS sequence"/>
</dbReference>
<organism evidence="1 2">
    <name type="scientific">Corynespora cassiicola Philippines</name>
    <dbReference type="NCBI Taxonomy" id="1448308"/>
    <lineage>
        <taxon>Eukaryota</taxon>
        <taxon>Fungi</taxon>
        <taxon>Dikarya</taxon>
        <taxon>Ascomycota</taxon>
        <taxon>Pezizomycotina</taxon>
        <taxon>Dothideomycetes</taxon>
        <taxon>Pleosporomycetidae</taxon>
        <taxon>Pleosporales</taxon>
        <taxon>Corynesporascaceae</taxon>
        <taxon>Corynespora</taxon>
    </lineage>
</organism>
<reference evidence="1 2" key="1">
    <citation type="journal article" date="2018" name="Front. Microbiol.">
        <title>Genome-Wide Analysis of Corynespora cassiicola Leaf Fall Disease Putative Effectors.</title>
        <authorList>
            <person name="Lopez D."/>
            <person name="Ribeiro S."/>
            <person name="Label P."/>
            <person name="Fumanal B."/>
            <person name="Venisse J.S."/>
            <person name="Kohler A."/>
            <person name="de Oliveira R.R."/>
            <person name="Labutti K."/>
            <person name="Lipzen A."/>
            <person name="Lail K."/>
            <person name="Bauer D."/>
            <person name="Ohm R.A."/>
            <person name="Barry K.W."/>
            <person name="Spatafora J."/>
            <person name="Grigoriev I.V."/>
            <person name="Martin F.M."/>
            <person name="Pujade-Renaud V."/>
        </authorList>
    </citation>
    <scope>NUCLEOTIDE SEQUENCE [LARGE SCALE GENOMIC DNA]</scope>
    <source>
        <strain evidence="1 2">Philippines</strain>
    </source>
</reference>
<evidence type="ECO:0000313" key="2">
    <source>
        <dbReference type="Proteomes" id="UP000240883"/>
    </source>
</evidence>